<dbReference type="RefSeq" id="WP_013019528.1">
    <property type="nucleotide sequence ID" value="NC_013947.1"/>
</dbReference>
<organism evidence="4 5">
    <name type="scientific">Stackebrandtia nassauensis (strain DSM 44728 / CIP 108903 / NRRL B-16338 / NBRC 102104 / LLR-40K-21)</name>
    <dbReference type="NCBI Taxonomy" id="446470"/>
    <lineage>
        <taxon>Bacteria</taxon>
        <taxon>Bacillati</taxon>
        <taxon>Actinomycetota</taxon>
        <taxon>Actinomycetes</taxon>
        <taxon>Glycomycetales</taxon>
        <taxon>Glycomycetaceae</taxon>
        <taxon>Stackebrandtia</taxon>
    </lineage>
</organism>
<dbReference type="eggNOG" id="COG5651">
    <property type="taxonomic scope" value="Bacteria"/>
</dbReference>
<dbReference type="PROSITE" id="PS00330">
    <property type="entry name" value="HEMOLYSIN_CALCIUM"/>
    <property type="match status" value="2"/>
</dbReference>
<accession>D3Q3P0</accession>
<reference evidence="4 5" key="1">
    <citation type="journal article" date="2009" name="Stand. Genomic Sci.">
        <title>Complete genome sequence of Stackebrandtia nassauensis type strain (LLR-40K-21).</title>
        <authorList>
            <person name="Munk C."/>
            <person name="Lapidus A."/>
            <person name="Copeland A."/>
            <person name="Jando M."/>
            <person name="Mayilraj S."/>
            <person name="Glavina Del Rio T."/>
            <person name="Nolan M."/>
            <person name="Chen F."/>
            <person name="Lucas S."/>
            <person name="Tice H."/>
            <person name="Cheng J.F."/>
            <person name="Han C."/>
            <person name="Detter J.C."/>
            <person name="Bruce D."/>
            <person name="Goodwin L."/>
            <person name="Chain P."/>
            <person name="Pitluck S."/>
            <person name="Goker M."/>
            <person name="Ovchinikova G."/>
            <person name="Pati A."/>
            <person name="Ivanova N."/>
            <person name="Mavromatis K."/>
            <person name="Chen A."/>
            <person name="Palaniappan K."/>
            <person name="Land M."/>
            <person name="Hauser L."/>
            <person name="Chang Y.J."/>
            <person name="Jeffries C.D."/>
            <person name="Bristow J."/>
            <person name="Eisen J.A."/>
            <person name="Markowitz V."/>
            <person name="Hugenholtz P."/>
            <person name="Kyrpides N.C."/>
            <person name="Klenk H.P."/>
        </authorList>
    </citation>
    <scope>NUCLEOTIDE SEQUENCE [LARGE SCALE GENOMIC DNA]</scope>
    <source>
        <strain evidence="5">DSM 44728 / CIP 108903 / NRRL B-16338 / NBRC 102104 / LLR-40K-21</strain>
    </source>
</reference>
<dbReference type="SUPFAM" id="SSF51120">
    <property type="entry name" value="beta-Roll"/>
    <property type="match status" value="1"/>
</dbReference>
<protein>
    <submittedName>
        <fullName evidence="4">Hemolysin-type calcium-binding region</fullName>
    </submittedName>
</protein>
<dbReference type="Pfam" id="PF00353">
    <property type="entry name" value="HemolysinCabind"/>
    <property type="match status" value="3"/>
</dbReference>
<dbReference type="GO" id="GO:0005576">
    <property type="term" value="C:extracellular region"/>
    <property type="evidence" value="ECO:0007669"/>
    <property type="project" value="UniProtKB-SubCell"/>
</dbReference>
<dbReference type="OrthoDB" id="5952792at2"/>
<name>D3Q3P0_STANL</name>
<dbReference type="STRING" id="446470.Snas_4310"/>
<evidence type="ECO:0000256" key="2">
    <source>
        <dbReference type="ARBA" id="ARBA00022525"/>
    </source>
</evidence>
<dbReference type="PRINTS" id="PR00313">
    <property type="entry name" value="CABNDNGRPT"/>
</dbReference>
<dbReference type="Gene3D" id="2.150.10.10">
    <property type="entry name" value="Serralysin-like metalloprotease, C-terminal"/>
    <property type="match status" value="2"/>
</dbReference>
<dbReference type="InterPro" id="IPR028208">
    <property type="entry name" value="Effector_pro_NleD-like"/>
</dbReference>
<dbReference type="PANTHER" id="PTHR38340:SF1">
    <property type="entry name" value="S-LAYER PROTEIN"/>
    <property type="match status" value="1"/>
</dbReference>
<keyword evidence="5" id="KW-1185">Reference proteome</keyword>
<feature type="compositionally biased region" description="Basic and acidic residues" evidence="3">
    <location>
        <begin position="582"/>
        <end position="620"/>
    </location>
</feature>
<dbReference type="EMBL" id="CP001778">
    <property type="protein sequence ID" value="ADD43957.1"/>
    <property type="molecule type" value="Genomic_DNA"/>
</dbReference>
<feature type="region of interest" description="Disordered" evidence="3">
    <location>
        <begin position="498"/>
        <end position="526"/>
    </location>
</feature>
<dbReference type="Pfam" id="PF14891">
    <property type="entry name" value="Peptidase_M91"/>
    <property type="match status" value="1"/>
</dbReference>
<feature type="compositionally biased region" description="Basic and acidic residues" evidence="3">
    <location>
        <begin position="391"/>
        <end position="410"/>
    </location>
</feature>
<comment type="subcellular location">
    <subcellularLocation>
        <location evidence="1">Secreted</location>
    </subcellularLocation>
</comment>
<evidence type="ECO:0000256" key="3">
    <source>
        <dbReference type="SAM" id="MobiDB-lite"/>
    </source>
</evidence>
<dbReference type="InterPro" id="IPR001343">
    <property type="entry name" value="Hemolysn_Ca-bd"/>
</dbReference>
<dbReference type="AlphaFoldDB" id="D3Q3P0"/>
<gene>
    <name evidence="4" type="ordered locus">Snas_4310</name>
</gene>
<dbReference type="InterPro" id="IPR050557">
    <property type="entry name" value="RTX_toxin/Mannuronan_C5-epim"/>
</dbReference>
<keyword evidence="2" id="KW-0964">Secreted</keyword>
<dbReference type="HOGENOM" id="CLU_457723_0_0_11"/>
<evidence type="ECO:0000313" key="4">
    <source>
        <dbReference type="EMBL" id="ADD43957.1"/>
    </source>
</evidence>
<sequence>MPEPHINVDTRYWNLEGNPGKLEKAATAWRELAKVGKTSADNVETASNDLVNGKWAGDCRDSFAEHRKTLIGSLDGADTRAGEIAGHLDGIAALQRKFQGFLTEALGKITGAVPNMCGANPPPGGSILTFMPENPEQSKAVLDSVEKAKKIRKSYDDELGPYAGKFDESKTKWEKDSKAWEAIVENQADPFTVPPEADKTSVIMVDGKAVVNTGSGNDKVNVTTDKDGNVKVEVNGVVQTFPPGTPVVVRGGEGNDVITVDKNTKVNLTLLGGDGNDRVHSAGGADTIVSGHGKDDVYAGEGNDYVSSGSGIDYVDGQDGNDDIGGGTGNDTLYGLGGDDYINGGEDADYLEGAKGNDTIDGGTGPDIISGGKGDDTLRGGGTGTDYDGYDPSKPERGDVFYGGEGKDDVTAGSGKSDAYIQDGDSTHNVDKTVTVEISDAGGFIKFEGSDEFKERMQADLDMMRSSPTAQQMLEGLESKRDPNFWGGEHSLTIVEQSAAQDGGSAESGDESIWGNKDSKINMNPGYTPNYYDGRSSTVLYHEMAHVYDFWNNGFDDTPYHGDPNGQNKGTEQGERTAVGLEVDHDHDSNTPDKRDDTHPWELTENALRDEYNLPKREEY</sequence>
<dbReference type="Gene3D" id="1.20.1260.20">
    <property type="entry name" value="PPE superfamily"/>
    <property type="match status" value="1"/>
</dbReference>
<proteinExistence type="predicted"/>
<dbReference type="Proteomes" id="UP000000844">
    <property type="component" value="Chromosome"/>
</dbReference>
<dbReference type="InterPro" id="IPR038332">
    <property type="entry name" value="PPE_sf"/>
</dbReference>
<dbReference type="PANTHER" id="PTHR38340">
    <property type="entry name" value="S-LAYER PROTEIN"/>
    <property type="match status" value="1"/>
</dbReference>
<dbReference type="KEGG" id="sna:Snas_4310"/>
<evidence type="ECO:0000313" key="5">
    <source>
        <dbReference type="Proteomes" id="UP000000844"/>
    </source>
</evidence>
<dbReference type="GO" id="GO:0005509">
    <property type="term" value="F:calcium ion binding"/>
    <property type="evidence" value="ECO:0007669"/>
    <property type="project" value="InterPro"/>
</dbReference>
<dbReference type="InterPro" id="IPR011049">
    <property type="entry name" value="Serralysin-like_metalloprot_C"/>
</dbReference>
<dbReference type="eggNOG" id="COG2931">
    <property type="taxonomic scope" value="Bacteria"/>
</dbReference>
<feature type="region of interest" description="Disordered" evidence="3">
    <location>
        <begin position="559"/>
        <end position="620"/>
    </location>
</feature>
<evidence type="ECO:0000256" key="1">
    <source>
        <dbReference type="ARBA" id="ARBA00004613"/>
    </source>
</evidence>
<dbReference type="InterPro" id="IPR018511">
    <property type="entry name" value="Hemolysin-typ_Ca-bd_CS"/>
</dbReference>
<feature type="region of interest" description="Disordered" evidence="3">
    <location>
        <begin position="357"/>
        <end position="426"/>
    </location>
</feature>